<name>F2U1X8_SALR5</name>
<feature type="compositionally biased region" description="Acidic residues" evidence="1">
    <location>
        <begin position="425"/>
        <end position="441"/>
    </location>
</feature>
<protein>
    <recommendedName>
        <fullName evidence="4">DUF3668 domain-containing protein</fullName>
    </recommendedName>
</protein>
<dbReference type="GO" id="GO:1903724">
    <property type="term" value="P:positive regulation of centriole elongation"/>
    <property type="evidence" value="ECO:0007669"/>
    <property type="project" value="TreeGrafter"/>
</dbReference>
<feature type="compositionally biased region" description="Basic and acidic residues" evidence="1">
    <location>
        <begin position="442"/>
        <end position="452"/>
    </location>
</feature>
<dbReference type="Gene3D" id="2.60.40.150">
    <property type="entry name" value="C2 domain"/>
    <property type="match status" value="1"/>
</dbReference>
<keyword evidence="3" id="KW-1185">Reference proteome</keyword>
<dbReference type="FunCoup" id="F2U1X8">
    <property type="interactions" value="533"/>
</dbReference>
<evidence type="ECO:0000256" key="1">
    <source>
        <dbReference type="SAM" id="MobiDB-lite"/>
    </source>
</evidence>
<dbReference type="EMBL" id="GL832959">
    <property type="protein sequence ID" value="EGD81630.1"/>
    <property type="molecule type" value="Genomic_DNA"/>
</dbReference>
<reference evidence="2" key="1">
    <citation type="submission" date="2009-08" db="EMBL/GenBank/DDBJ databases">
        <title>Annotation of Salpingoeca rosetta.</title>
        <authorList>
            <consortium name="The Broad Institute Genome Sequencing Platform"/>
            <person name="Russ C."/>
            <person name="Cuomo C."/>
            <person name="Burger G."/>
            <person name="Gray M.W."/>
            <person name="Holland P.W.H."/>
            <person name="King N."/>
            <person name="Lang F.B.F."/>
            <person name="Roger A.J."/>
            <person name="Ruiz-Trillo I."/>
            <person name="Young S.K."/>
            <person name="Zeng Q."/>
            <person name="Gargeya S."/>
            <person name="Alvarado L."/>
            <person name="Berlin A."/>
            <person name="Chapman S.B."/>
            <person name="Chen Z."/>
            <person name="Freedman E."/>
            <person name="Gellesch M."/>
            <person name="Goldberg J."/>
            <person name="Griggs A."/>
            <person name="Gujja S."/>
            <person name="Heilman E."/>
            <person name="Heiman D."/>
            <person name="Howarth C."/>
            <person name="Mehta T."/>
            <person name="Neiman D."/>
            <person name="Pearson M."/>
            <person name="Roberts A."/>
            <person name="Saif S."/>
            <person name="Shea T."/>
            <person name="Shenoy N."/>
            <person name="Sisk P."/>
            <person name="Stolte C."/>
            <person name="Sykes S."/>
            <person name="White J."/>
            <person name="Yandava C."/>
            <person name="Haas B."/>
            <person name="Nusbaum C."/>
            <person name="Birren B."/>
        </authorList>
    </citation>
    <scope>NUCLEOTIDE SEQUENCE</scope>
    <source>
        <strain evidence="2">ATCC 50818</strain>
    </source>
</reference>
<dbReference type="AlphaFoldDB" id="F2U1X8"/>
<feature type="region of interest" description="Disordered" evidence="1">
    <location>
        <begin position="876"/>
        <end position="923"/>
    </location>
</feature>
<dbReference type="KEGG" id="sre:PTSG_02346"/>
<dbReference type="InterPro" id="IPR039893">
    <property type="entry name" value="CEP120-like"/>
</dbReference>
<proteinExistence type="predicted"/>
<dbReference type="RefSeq" id="XP_004996834.1">
    <property type="nucleotide sequence ID" value="XM_004996777.1"/>
</dbReference>
<dbReference type="PANTHER" id="PTHR21574:SF0">
    <property type="entry name" value="CENTROSOMAL PROTEIN OF 120 KDA"/>
    <property type="match status" value="1"/>
</dbReference>
<dbReference type="eggNOG" id="ENOG502QPT0">
    <property type="taxonomic scope" value="Eukaryota"/>
</dbReference>
<dbReference type="InterPro" id="IPR035892">
    <property type="entry name" value="C2_domain_sf"/>
</dbReference>
<accession>F2U1X8</accession>
<dbReference type="PANTHER" id="PTHR21574">
    <property type="entry name" value="CENTROSOMAL PROTEIN OF 120 KDA"/>
    <property type="match status" value="1"/>
</dbReference>
<dbReference type="InParanoid" id="F2U1X8"/>
<feature type="compositionally biased region" description="Low complexity" evidence="1">
    <location>
        <begin position="540"/>
        <end position="561"/>
    </location>
</feature>
<dbReference type="STRING" id="946362.F2U1X8"/>
<feature type="region of interest" description="Disordered" evidence="1">
    <location>
        <begin position="311"/>
        <end position="566"/>
    </location>
</feature>
<dbReference type="GeneID" id="16077427"/>
<feature type="compositionally biased region" description="Basic and acidic residues" evidence="1">
    <location>
        <begin position="400"/>
        <end position="409"/>
    </location>
</feature>
<organism evidence="2 3">
    <name type="scientific">Salpingoeca rosetta (strain ATCC 50818 / BSB-021)</name>
    <dbReference type="NCBI Taxonomy" id="946362"/>
    <lineage>
        <taxon>Eukaryota</taxon>
        <taxon>Choanoflagellata</taxon>
        <taxon>Craspedida</taxon>
        <taxon>Salpingoecidae</taxon>
        <taxon>Salpingoeca</taxon>
    </lineage>
</organism>
<evidence type="ECO:0000313" key="2">
    <source>
        <dbReference type="EMBL" id="EGD81630.1"/>
    </source>
</evidence>
<evidence type="ECO:0008006" key="4">
    <source>
        <dbReference type="Google" id="ProtNLM"/>
    </source>
</evidence>
<feature type="compositionally biased region" description="Low complexity" evidence="1">
    <location>
        <begin position="467"/>
        <end position="477"/>
    </location>
</feature>
<sequence>MATSAAVAVVVAVLQGKGFPERKGLSFVVRGRFDSKVLLTDPVPHHSKFLVENELAWMVDHKTLHQLRVQRTPIKLECVAIDERTKVERPIGYIMLDLRSINAQETTKWFSLSNNQYPKAKPMLQVMFCIETQHDPTTGTQPKDRGPPLSLVDPGTVFIGASGAAPHPPRPSDLSYTAAVESASFEHLTAMLAARKMLTFNCVAVVHVLGMDIESDRFTAARAGHVAFTTSKPFTVRGSRSALARRFDSDTARVVVLNTATFKPVLATELSLAPCRTTIGQPSTHTILTGAARDGEHTCKITLALTFRASDHTAGPQQHQQHHQQHQHEHQQEEQTQDEERRHTQAQPRNAGEHAVAGGGGGDSVQSRHDASSARGMEQGAATAQMQSDQHHPHHHHHHHEGENRRQQGEEQAGQELPALHHDDYEDDFEDDEDNSDDNDEVTGRKGGREFRGAPTSQQHVNASARNGDTTNSSSSSDDGDGDGDPVYAQGQPRAVARQSPPPQRQQPHELQQQAQQQRYSHAAGEQALPERLAHHHHPQPQQAQEQQPQQLHQLPPQQHQQHWHQFERHHVASDQQHVHALPTHEHDFTDTETVVTAAYVPTAQERQQRQLSDTKAALDLEVWMQREKERFQASLEKQKRQVLETLAEEWRQRNEQREALIAEKIQGYQKLEGELKQTLADLSGREKELERNEEDLHRRQTKLEDDYQRKLMDLQDASRRLEQDFLHQTRLQAEKVKGLEEDLKHSKALAAQYQQEGFELRREIASLQTQLHQGPNARLEHERAVLQAQNTDLRQQLKSSQAAKEKYKAQWTKALQTIARLKQKSELVAREQLRREQSELEHMRLQYLAHEERQVASRERQELEELKEELRRLADLTAGNGSGGDKHTRVSPARQWKNDGARMPRGRGGGSDGDRKQTQAEVGRLAQERDALLASGVYQPHDAVIVNLDRQINRLLGAK</sequence>
<feature type="compositionally biased region" description="Basic and acidic residues" evidence="1">
    <location>
        <begin position="326"/>
        <end position="343"/>
    </location>
</feature>
<dbReference type="GO" id="GO:0005813">
    <property type="term" value="C:centrosome"/>
    <property type="evidence" value="ECO:0007669"/>
    <property type="project" value="TreeGrafter"/>
</dbReference>
<evidence type="ECO:0000313" key="3">
    <source>
        <dbReference type="Proteomes" id="UP000007799"/>
    </source>
</evidence>
<dbReference type="Proteomes" id="UP000007799">
    <property type="component" value="Unassembled WGS sequence"/>
</dbReference>
<dbReference type="OrthoDB" id="332250at2759"/>
<gene>
    <name evidence="2" type="ORF">PTSG_02346</name>
</gene>
<feature type="compositionally biased region" description="Low complexity" evidence="1">
    <location>
        <begin position="509"/>
        <end position="518"/>
    </location>
</feature>
<feature type="compositionally biased region" description="Polar residues" evidence="1">
    <location>
        <begin position="455"/>
        <end position="465"/>
    </location>
</feature>